<accession>A0ABS7FII6</accession>
<comment type="caution">
    <text evidence="6">The sequence shown here is derived from an EMBL/GenBank/DDBJ whole genome shotgun (WGS) entry which is preliminary data.</text>
</comment>
<feature type="transmembrane region" description="Helical" evidence="5">
    <location>
        <begin position="76"/>
        <end position="98"/>
    </location>
</feature>
<dbReference type="RefSeq" id="WP_043573447.1">
    <property type="nucleotide sequence ID" value="NZ_CP142381.1"/>
</dbReference>
<dbReference type="Pfam" id="PF05128">
    <property type="entry name" value="DUF697"/>
    <property type="match status" value="1"/>
</dbReference>
<comment type="subcellular location">
    <subcellularLocation>
        <location evidence="1">Membrane</location>
        <topology evidence="1">Multi-pass membrane protein</topology>
    </subcellularLocation>
</comment>
<dbReference type="InterPro" id="IPR021147">
    <property type="entry name" value="DUF697"/>
</dbReference>
<evidence type="ECO:0000313" key="6">
    <source>
        <dbReference type="EMBL" id="MBW8289104.1"/>
    </source>
</evidence>
<name>A0ABS7FII6_9NEIS</name>
<keyword evidence="2 5" id="KW-0812">Transmembrane</keyword>
<sequence>MVAHNETSAGVEPRPASGREQEALALMRSYMPWAAGAGLVPVPLLDMAVIAGVQLKFLARLSALYDVPFSENQAKSIIAALLGSVVPASIATTVFSLLKGIPLLGFAASFLTLPALGAASTYALGKVFIQHFESGGTFLNLDPQKVRSYYQEQFEQAQK</sequence>
<dbReference type="Proteomes" id="UP000711178">
    <property type="component" value="Unassembled WGS sequence"/>
</dbReference>
<organism evidence="6 7">
    <name type="scientific">Chromobacterium subtsugae</name>
    <dbReference type="NCBI Taxonomy" id="251747"/>
    <lineage>
        <taxon>Bacteria</taxon>
        <taxon>Pseudomonadati</taxon>
        <taxon>Pseudomonadota</taxon>
        <taxon>Betaproteobacteria</taxon>
        <taxon>Neisseriales</taxon>
        <taxon>Chromobacteriaceae</taxon>
        <taxon>Chromobacterium</taxon>
    </lineage>
</organism>
<reference evidence="6 7" key="1">
    <citation type="submission" date="2021-05" db="EMBL/GenBank/DDBJ databases">
        <title>Draft Whole Genome Sequencing Of Biosensor Chromobacterium violaceum Strain CV026 Reveals A Regulatory RNA In Chromobacterium violaceum Phenotype Regulatory Network.</title>
        <authorList>
            <person name="Hong K.W."/>
            <person name="Chan K.G."/>
            <person name="Chang C.-Y."/>
        </authorList>
    </citation>
    <scope>NUCLEOTIDE SEQUENCE [LARGE SCALE GENOMIC DNA]</scope>
    <source>
        <strain evidence="6 7">ATCC 31532</strain>
    </source>
</reference>
<dbReference type="EMBL" id="JAHDTB010000014">
    <property type="protein sequence ID" value="MBW8289104.1"/>
    <property type="molecule type" value="Genomic_DNA"/>
</dbReference>
<evidence type="ECO:0000256" key="1">
    <source>
        <dbReference type="ARBA" id="ARBA00004141"/>
    </source>
</evidence>
<protein>
    <submittedName>
        <fullName evidence="6">DUF697 domain-containing protein</fullName>
    </submittedName>
</protein>
<gene>
    <name evidence="6" type="ORF">KIF53_15835</name>
</gene>
<keyword evidence="3 5" id="KW-1133">Transmembrane helix</keyword>
<feature type="transmembrane region" description="Helical" evidence="5">
    <location>
        <begin position="104"/>
        <end position="124"/>
    </location>
</feature>
<evidence type="ECO:0000256" key="3">
    <source>
        <dbReference type="ARBA" id="ARBA00022989"/>
    </source>
</evidence>
<evidence type="ECO:0000256" key="2">
    <source>
        <dbReference type="ARBA" id="ARBA00022692"/>
    </source>
</evidence>
<proteinExistence type="predicted"/>
<keyword evidence="7" id="KW-1185">Reference proteome</keyword>
<keyword evidence="4 5" id="KW-0472">Membrane</keyword>
<feature type="transmembrane region" description="Helical" evidence="5">
    <location>
        <begin position="33"/>
        <end position="55"/>
    </location>
</feature>
<dbReference type="GeneID" id="89685681"/>
<evidence type="ECO:0000313" key="7">
    <source>
        <dbReference type="Proteomes" id="UP000711178"/>
    </source>
</evidence>
<evidence type="ECO:0000256" key="5">
    <source>
        <dbReference type="SAM" id="Phobius"/>
    </source>
</evidence>
<evidence type="ECO:0000256" key="4">
    <source>
        <dbReference type="ARBA" id="ARBA00023136"/>
    </source>
</evidence>